<dbReference type="Gene3D" id="3.10.580.10">
    <property type="entry name" value="CBS-domain"/>
    <property type="match status" value="1"/>
</dbReference>
<dbReference type="Pfam" id="PF00571">
    <property type="entry name" value="CBS"/>
    <property type="match status" value="2"/>
</dbReference>
<dbReference type="InterPro" id="IPR051257">
    <property type="entry name" value="Diverse_CBS-Domain"/>
</dbReference>
<feature type="domain" description="CBS" evidence="3">
    <location>
        <begin position="7"/>
        <end position="68"/>
    </location>
</feature>
<dbReference type="PROSITE" id="PS51371">
    <property type="entry name" value="CBS"/>
    <property type="match status" value="2"/>
</dbReference>
<keyword evidence="4" id="KW-0418">Kinase</keyword>
<evidence type="ECO:0000256" key="1">
    <source>
        <dbReference type="ARBA" id="ARBA00023122"/>
    </source>
</evidence>
<dbReference type="InterPro" id="IPR000644">
    <property type="entry name" value="CBS_dom"/>
</dbReference>
<keyword evidence="1 2" id="KW-0129">CBS domain</keyword>
<dbReference type="AlphaFoldDB" id="A0A511RL00"/>
<dbReference type="InterPro" id="IPR044725">
    <property type="entry name" value="CBSX3_CBS_dom"/>
</dbReference>
<dbReference type="SUPFAM" id="SSF54631">
    <property type="entry name" value="CBS-domain pair"/>
    <property type="match status" value="1"/>
</dbReference>
<name>A0A511RL00_9DEIN</name>
<dbReference type="GO" id="GO:0016301">
    <property type="term" value="F:kinase activity"/>
    <property type="evidence" value="ECO:0007669"/>
    <property type="project" value="UniProtKB-KW"/>
</dbReference>
<dbReference type="SMART" id="SM00116">
    <property type="entry name" value="CBS"/>
    <property type="match status" value="2"/>
</dbReference>
<feature type="domain" description="CBS" evidence="3">
    <location>
        <begin position="77"/>
        <end position="132"/>
    </location>
</feature>
<comment type="caution">
    <text evidence="4">The sequence shown here is derived from an EMBL/GenBank/DDBJ whole genome shotgun (WGS) entry which is preliminary data.</text>
</comment>
<dbReference type="CDD" id="cd04623">
    <property type="entry name" value="CBS_pair_bac_euk"/>
    <property type="match status" value="1"/>
</dbReference>
<evidence type="ECO:0000313" key="5">
    <source>
        <dbReference type="Proteomes" id="UP000321827"/>
    </source>
</evidence>
<dbReference type="InterPro" id="IPR046342">
    <property type="entry name" value="CBS_dom_sf"/>
</dbReference>
<protein>
    <submittedName>
        <fullName evidence="4">Histidine kinase</fullName>
    </submittedName>
</protein>
<accession>A0A511RL00</accession>
<evidence type="ECO:0000259" key="3">
    <source>
        <dbReference type="PROSITE" id="PS51371"/>
    </source>
</evidence>
<gene>
    <name evidence="4" type="ORF">ODE01S_11710</name>
</gene>
<keyword evidence="4" id="KW-0808">Transferase</keyword>
<organism evidence="4 5">
    <name type="scientific">Oceanithermus desulfurans NBRC 100063</name>
    <dbReference type="NCBI Taxonomy" id="1227550"/>
    <lineage>
        <taxon>Bacteria</taxon>
        <taxon>Thermotogati</taxon>
        <taxon>Deinococcota</taxon>
        <taxon>Deinococci</taxon>
        <taxon>Thermales</taxon>
        <taxon>Thermaceae</taxon>
        <taxon>Oceanithermus</taxon>
    </lineage>
</organism>
<dbReference type="OrthoDB" id="9802114at2"/>
<evidence type="ECO:0000313" key="4">
    <source>
        <dbReference type="EMBL" id="GEM89737.1"/>
    </source>
</evidence>
<sequence>MATVRQMLDKKGHEVYTVAPDVTVFEALEKMAEYNVGALPVVDASGQIVGLFSERDYARKVILRGKASKDIPVSEIMSTHVLYITPETTDWQCMALMTDKRVRHLPVLEEGRLVGFISIGDVVKSIMDEQKFHIEQLEQYIQRGMS</sequence>
<dbReference type="PANTHER" id="PTHR43080">
    <property type="entry name" value="CBS DOMAIN-CONTAINING PROTEIN CBSX3, MITOCHONDRIAL"/>
    <property type="match status" value="1"/>
</dbReference>
<reference evidence="4 5" key="1">
    <citation type="submission" date="2019-07" db="EMBL/GenBank/DDBJ databases">
        <title>Whole genome shotgun sequence of Oceanithermus desulfurans NBRC 100063.</title>
        <authorList>
            <person name="Hosoyama A."/>
            <person name="Uohara A."/>
            <person name="Ohji S."/>
            <person name="Ichikawa N."/>
        </authorList>
    </citation>
    <scope>NUCLEOTIDE SEQUENCE [LARGE SCALE GENOMIC DNA]</scope>
    <source>
        <strain evidence="4 5">NBRC 100063</strain>
    </source>
</reference>
<dbReference type="RefSeq" id="WP_013456987.1">
    <property type="nucleotide sequence ID" value="NZ_BJXN01000007.1"/>
</dbReference>
<dbReference type="PANTHER" id="PTHR43080:SF2">
    <property type="entry name" value="CBS DOMAIN-CONTAINING PROTEIN"/>
    <property type="match status" value="1"/>
</dbReference>
<evidence type="ECO:0000256" key="2">
    <source>
        <dbReference type="PROSITE-ProRule" id="PRU00703"/>
    </source>
</evidence>
<proteinExistence type="predicted"/>
<dbReference type="Proteomes" id="UP000321827">
    <property type="component" value="Unassembled WGS sequence"/>
</dbReference>
<dbReference type="EMBL" id="BJXN01000007">
    <property type="protein sequence ID" value="GEM89737.1"/>
    <property type="molecule type" value="Genomic_DNA"/>
</dbReference>